<gene>
    <name evidence="2" type="ORF">AAL_04508</name>
</gene>
<keyword evidence="3" id="KW-1185">Reference proteome</keyword>
<sequence length="919" mass="102791">MSDATPRQASVTMPISPSSSLSIPWHVVDPWRINRNDDDDDTRPSSGWSPGESPAAQTPKQSPGAQTMEQSSGAQTPKPSHHVQSVGLGAQTRSDPPPCESATNINPARPADDKREDDCVKSLTDLKTARDDHLFSIHAIGLQLKDGDTLVYVDMPDTYGPYLMRPRDCNNVPFRSSVFRVDSERLRCTGSSKFSMMLGPSYQFRIRRRRNVVNSLPEGVKYVIDLTPPSEGDDLVFQMTEASLTPGIIDWWTSYRYHDVPVGLVGGHDDVCCCRQRKSAFNGLEEDEHDLRTGHKRARKPLGNDVDLPPDPKHMTEYQSQGRKQLHETPEYRKIRDYCPIRHRIAVIRLMLLLQGGEVPLDSANRVWTLVAVAKVLDCTSLVRDLVSVWIMQERNTRFVEVLPEEALKIAYDLHLYPVTRTAFRILVNEMALRETATEETAPDARPNRRSTTIFGRRTGDCSDEISNLIQHAARALAERVKQTHHQLQSGDLLDRHRVREWGKLRRLEALLDHHESTARGAGKVHFTKAHVYVRRVMLKLGDVIRRKYKLVIDNIPKARDIDLDRATYVKPPEWEAVGKIMKKFNSIQHLLCPFVYSTLDQWLGEYFLTEGHLPKDAGGPGLHELCDMARRSIVHLVQHHPELRDSDQWQFVLDGIQGPLVDVFEMECDIRRAMGSLVSSWIRHDVELPANITRHLLLTLNNEEMKYLPLWAGGLNDGTGGVFEAQIPATDMGPSGPGPAFHTGCTLPSAPASTTGSITRGVAELRVDTGPWKESVAAKRSLRTASWAGAVNSVDNSWDAASSSSHQMDASDYREARLFVPVDRQSTCGSTAVVVEADMDSVLGDADSFASDTRDFQRARSAMPADDHSVAGEATMMTQMDAEEEDEKLAELPRLQDSSEDALEESLEFVVDEDADSE</sequence>
<reference evidence="2 3" key="1">
    <citation type="journal article" date="2016" name="Genome Biol. Evol.">
        <title>Divergent and convergent evolution of fungal pathogenicity.</title>
        <authorList>
            <person name="Shang Y."/>
            <person name="Xiao G."/>
            <person name="Zheng P."/>
            <person name="Cen K."/>
            <person name="Zhan S."/>
            <person name="Wang C."/>
        </authorList>
    </citation>
    <scope>NUCLEOTIDE SEQUENCE [LARGE SCALE GENOMIC DNA]</scope>
    <source>
        <strain evidence="2 3">RCEF 2490</strain>
    </source>
</reference>
<name>A0A168BGJ0_9HYPO</name>
<feature type="compositionally biased region" description="Low complexity" evidence="1">
    <location>
        <begin position="14"/>
        <end position="24"/>
    </location>
</feature>
<evidence type="ECO:0000313" key="3">
    <source>
        <dbReference type="Proteomes" id="UP000078544"/>
    </source>
</evidence>
<feature type="region of interest" description="Disordered" evidence="1">
    <location>
        <begin position="1"/>
        <end position="117"/>
    </location>
</feature>
<dbReference type="OrthoDB" id="5371510at2759"/>
<feature type="region of interest" description="Disordered" evidence="1">
    <location>
        <begin position="285"/>
        <end position="311"/>
    </location>
</feature>
<feature type="region of interest" description="Disordered" evidence="1">
    <location>
        <begin position="878"/>
        <end position="904"/>
    </location>
</feature>
<dbReference type="AlphaFoldDB" id="A0A168BGJ0"/>
<feature type="compositionally biased region" description="Polar residues" evidence="1">
    <location>
        <begin position="55"/>
        <end position="78"/>
    </location>
</feature>
<dbReference type="EMBL" id="AZGY01000009">
    <property type="protein sequence ID" value="KZZ95277.1"/>
    <property type="molecule type" value="Genomic_DNA"/>
</dbReference>
<evidence type="ECO:0000313" key="2">
    <source>
        <dbReference type="EMBL" id="KZZ95277.1"/>
    </source>
</evidence>
<protein>
    <submittedName>
        <fullName evidence="2">Uncharacterized protein</fullName>
    </submittedName>
</protein>
<feature type="compositionally biased region" description="Polar residues" evidence="1">
    <location>
        <begin position="1"/>
        <end position="13"/>
    </location>
</feature>
<comment type="caution">
    <text evidence="2">The sequence shown here is derived from an EMBL/GenBank/DDBJ whole genome shotgun (WGS) entry which is preliminary data.</text>
</comment>
<accession>A0A168BGJ0</accession>
<proteinExistence type="predicted"/>
<organism evidence="2 3">
    <name type="scientific">Moelleriella libera RCEF 2490</name>
    <dbReference type="NCBI Taxonomy" id="1081109"/>
    <lineage>
        <taxon>Eukaryota</taxon>
        <taxon>Fungi</taxon>
        <taxon>Dikarya</taxon>
        <taxon>Ascomycota</taxon>
        <taxon>Pezizomycotina</taxon>
        <taxon>Sordariomycetes</taxon>
        <taxon>Hypocreomycetidae</taxon>
        <taxon>Hypocreales</taxon>
        <taxon>Clavicipitaceae</taxon>
        <taxon>Moelleriella</taxon>
    </lineage>
</organism>
<dbReference type="Proteomes" id="UP000078544">
    <property type="component" value="Unassembled WGS sequence"/>
</dbReference>
<evidence type="ECO:0000256" key="1">
    <source>
        <dbReference type="SAM" id="MobiDB-lite"/>
    </source>
</evidence>